<dbReference type="EMBL" id="AEPD01000012">
    <property type="protein sequence ID" value="EFU31427.1"/>
    <property type="molecule type" value="Genomic_DNA"/>
</dbReference>
<keyword evidence="2" id="KW-1185">Reference proteome</keyword>
<name>E6K4U2_9BACT</name>
<accession>E6K4U2</accession>
<evidence type="ECO:0000313" key="1">
    <source>
        <dbReference type="EMBL" id="EFU31427.1"/>
    </source>
</evidence>
<dbReference type="HOGENOM" id="CLU_2937783_0_0_10"/>
<dbReference type="AlphaFoldDB" id="E6K4U2"/>
<dbReference type="RefSeq" id="WP_004344411.1">
    <property type="nucleotide sequence ID" value="NZ_GL586311.1"/>
</dbReference>
<comment type="caution">
    <text evidence="1">The sequence shown here is derived from an EMBL/GenBank/DDBJ whole genome shotgun (WGS) entry which is preliminary data.</text>
</comment>
<proteinExistence type="predicted"/>
<organism evidence="1 2">
    <name type="scientific">Segatella buccae ATCC 33574</name>
    <dbReference type="NCBI Taxonomy" id="873513"/>
    <lineage>
        <taxon>Bacteria</taxon>
        <taxon>Pseudomonadati</taxon>
        <taxon>Bacteroidota</taxon>
        <taxon>Bacteroidia</taxon>
        <taxon>Bacteroidales</taxon>
        <taxon>Prevotellaceae</taxon>
        <taxon>Segatella</taxon>
    </lineage>
</organism>
<reference evidence="1 2" key="1">
    <citation type="submission" date="2010-10" db="EMBL/GenBank/DDBJ databases">
        <authorList>
            <person name="Muzny D."/>
            <person name="Qin X."/>
            <person name="Deng J."/>
            <person name="Jiang H."/>
            <person name="Liu Y."/>
            <person name="Qu J."/>
            <person name="Song X.-Z."/>
            <person name="Zhang L."/>
            <person name="Thornton R."/>
            <person name="Coyle M."/>
            <person name="Francisco L."/>
            <person name="Jackson L."/>
            <person name="Javaid M."/>
            <person name="Korchina V."/>
            <person name="Kovar C."/>
            <person name="Mata R."/>
            <person name="Mathew T."/>
            <person name="Ngo R."/>
            <person name="Nguyen L."/>
            <person name="Nguyen N."/>
            <person name="Okwuonu G."/>
            <person name="Ongeri F."/>
            <person name="Pham C."/>
            <person name="Simmons D."/>
            <person name="Wilczek-Boney K."/>
            <person name="Hale W."/>
            <person name="Jakkamsetti A."/>
            <person name="Pham P."/>
            <person name="Ruth R."/>
            <person name="San Lucas F."/>
            <person name="Warren J."/>
            <person name="Zhang J."/>
            <person name="Zhao Z."/>
            <person name="Zhou C."/>
            <person name="Zhu D."/>
            <person name="Lee S."/>
            <person name="Bess C."/>
            <person name="Blankenburg K."/>
            <person name="Forbes L."/>
            <person name="Fu Q."/>
            <person name="Gubbala S."/>
            <person name="Hirani K."/>
            <person name="Jayaseelan J.C."/>
            <person name="Lara F."/>
            <person name="Munidasa M."/>
            <person name="Palculict T."/>
            <person name="Patil S."/>
            <person name="Pu L.-L."/>
            <person name="Saada N."/>
            <person name="Tang L."/>
            <person name="Weissenberger G."/>
            <person name="Zhu Y."/>
            <person name="Hemphill L."/>
            <person name="Shang Y."/>
            <person name="Youmans B."/>
            <person name="Ayvaz T."/>
            <person name="Ross M."/>
            <person name="Santibanez J."/>
            <person name="Aqrawi P."/>
            <person name="Gross S."/>
            <person name="Joshi V."/>
            <person name="Fowler G."/>
            <person name="Nazareth L."/>
            <person name="Reid J."/>
            <person name="Worley K."/>
            <person name="Petrosino J."/>
            <person name="Highlander S."/>
            <person name="Gibbs R."/>
        </authorList>
    </citation>
    <scope>NUCLEOTIDE SEQUENCE [LARGE SCALE GENOMIC DNA]</scope>
    <source>
        <strain evidence="1 2">ATCC 33574</strain>
    </source>
</reference>
<dbReference type="Proteomes" id="UP000003112">
    <property type="component" value="Unassembled WGS sequence"/>
</dbReference>
<dbReference type="GeneID" id="93537559"/>
<dbReference type="STRING" id="873513.HMPREF6485_0542"/>
<evidence type="ECO:0000313" key="2">
    <source>
        <dbReference type="Proteomes" id="UP000003112"/>
    </source>
</evidence>
<sequence length="60" mass="7139">MGHSTDKTITERYIAQYPLETMFEFNSKLLDMEPKVTVEDIKNMTEEQKTEMLLKLLEKK</sequence>
<gene>
    <name evidence="1" type="ORF">HMPREF6485_0542</name>
</gene>
<protein>
    <submittedName>
        <fullName evidence="1">Uncharacterized protein</fullName>
    </submittedName>
</protein>